<dbReference type="InterPro" id="IPR036942">
    <property type="entry name" value="Beta-barrel_TonB_sf"/>
</dbReference>
<keyword evidence="7 10" id="KW-0472">Membrane</keyword>
<sequence>MQTSFCLQSSSRLSRTALSIALSAALAALCASNVQAAETALPEVVVSGAAAGAQSWAQWQSAIDLAQRRAATNDTASLLLGIPGLSVNAAGGVSGLPQYNGLSDDNLDIQLDGMGLIASCPNHMNPVLSYASPSQVQSITVYPAGMVPVSVGGDAIGGAIEVKTRAPQFAPTGQASITGGEVIAGYASNGDARSLGLNAYYGTQSFAIAYDGALTKADDYSAGGDFKTFTATGRPGQSLARDVVGSTAYDVRNHTLGLAWKGSDQLFEIGLGYQDVPYQLYPNQRMDMLGNTEKRINLHWLKQFGWGSLDARAYHETVDHFMDFGADKRFWYGSQTMQGSVGGYPCSPISPTCAAGMPMYSQSRTTGAKLQASIDLSAQDVLRTGVELQRYHLDDYWTPSGGMMWPGTFLNVNDGKRDRIGVWGEWQKQLSAEWQTLAGLRVERVRTDAGPVHGYANSNGMGTMMNYQLRDATAFNTIDRARTDTNVDASLLSRWTLTPTQDLSVGLSHTTRSPNLYQRDPWSTWSMAAVMNNFVGDGNGYIGNPNLKPEKATTLSASFDLHSADRAWAFTAQPFYTHVSDYIDVVQWNAMANAPQSTPLKNQFVVLKYVNQTARLYGLNLSGKMPLGDGPLGRLGLQGVVNYTRGENTTTGDNLYAIMPLNARLSLTQQLGGWNNALEWVLVKAKTQVSAVRNEIPTGGYGLLNLRTSYSFKQARVDFGIDNLLDKFYALPTGGAYVGQGTTMSINGLPWGIAVPGPGRSVYARVGVKF</sequence>
<evidence type="ECO:0000313" key="15">
    <source>
        <dbReference type="Proteomes" id="UP000664800"/>
    </source>
</evidence>
<evidence type="ECO:0000256" key="9">
    <source>
        <dbReference type="ARBA" id="ARBA00023237"/>
    </source>
</evidence>
<evidence type="ECO:0000256" key="3">
    <source>
        <dbReference type="ARBA" id="ARBA00022448"/>
    </source>
</evidence>
<evidence type="ECO:0000259" key="12">
    <source>
        <dbReference type="Pfam" id="PF00593"/>
    </source>
</evidence>
<dbReference type="InterPro" id="IPR012910">
    <property type="entry name" value="Plug_dom"/>
</dbReference>
<organism evidence="14 15">
    <name type="scientific">Thiomonas arsenitoxydans (strain DSM 22701 / CIP 110005 / 3As)</name>
    <dbReference type="NCBI Taxonomy" id="426114"/>
    <lineage>
        <taxon>Bacteria</taxon>
        <taxon>Pseudomonadati</taxon>
        <taxon>Pseudomonadota</taxon>
        <taxon>Betaproteobacteria</taxon>
        <taxon>Burkholderiales</taxon>
        <taxon>Thiomonas</taxon>
    </lineage>
</organism>
<accession>A0A8I1SW25</accession>
<dbReference type="PANTHER" id="PTHR30069:SF49">
    <property type="entry name" value="OUTER MEMBRANE PROTEIN C"/>
    <property type="match status" value="1"/>
</dbReference>
<evidence type="ECO:0000256" key="7">
    <source>
        <dbReference type="ARBA" id="ARBA00023136"/>
    </source>
</evidence>
<evidence type="ECO:0000256" key="8">
    <source>
        <dbReference type="ARBA" id="ARBA00023170"/>
    </source>
</evidence>
<dbReference type="GO" id="GO:0009279">
    <property type="term" value="C:cell outer membrane"/>
    <property type="evidence" value="ECO:0007669"/>
    <property type="project" value="UniProtKB-SubCell"/>
</dbReference>
<dbReference type="Pfam" id="PF07715">
    <property type="entry name" value="Plug"/>
    <property type="match status" value="1"/>
</dbReference>
<comment type="caution">
    <text evidence="14">The sequence shown here is derived from an EMBL/GenBank/DDBJ whole genome shotgun (WGS) entry which is preliminary data.</text>
</comment>
<evidence type="ECO:0000256" key="1">
    <source>
        <dbReference type="ARBA" id="ARBA00004571"/>
    </source>
</evidence>
<dbReference type="InterPro" id="IPR039426">
    <property type="entry name" value="TonB-dep_rcpt-like"/>
</dbReference>
<gene>
    <name evidence="14" type="ORF">J0I24_02570</name>
</gene>
<dbReference type="EMBL" id="JAFKMR010000010">
    <property type="protein sequence ID" value="MBN8743169.1"/>
    <property type="molecule type" value="Genomic_DNA"/>
</dbReference>
<evidence type="ECO:0000259" key="13">
    <source>
        <dbReference type="Pfam" id="PF07715"/>
    </source>
</evidence>
<keyword evidence="3" id="KW-0813">Transport</keyword>
<feature type="domain" description="TonB-dependent receptor plug" evidence="13">
    <location>
        <begin position="69"/>
        <end position="159"/>
    </location>
</feature>
<evidence type="ECO:0000256" key="4">
    <source>
        <dbReference type="ARBA" id="ARBA00022452"/>
    </source>
</evidence>
<evidence type="ECO:0000256" key="6">
    <source>
        <dbReference type="ARBA" id="ARBA00023077"/>
    </source>
</evidence>
<dbReference type="GO" id="GO:0044718">
    <property type="term" value="P:siderophore transmembrane transport"/>
    <property type="evidence" value="ECO:0007669"/>
    <property type="project" value="TreeGrafter"/>
</dbReference>
<keyword evidence="4" id="KW-1134">Transmembrane beta strand</keyword>
<comment type="subcellular location">
    <subcellularLocation>
        <location evidence="1">Cell outer membrane</location>
        <topology evidence="1">Multi-pass membrane protein</topology>
    </subcellularLocation>
</comment>
<dbReference type="InterPro" id="IPR037066">
    <property type="entry name" value="Plug_dom_sf"/>
</dbReference>
<dbReference type="RefSeq" id="WP_276727574.1">
    <property type="nucleotide sequence ID" value="NZ_JAFKMR010000010.1"/>
</dbReference>
<dbReference type="Gene3D" id="2.170.130.10">
    <property type="entry name" value="TonB-dependent receptor, plug domain"/>
    <property type="match status" value="1"/>
</dbReference>
<comment type="similarity">
    <text evidence="2 10">Belongs to the TonB-dependent receptor family.</text>
</comment>
<dbReference type="SUPFAM" id="SSF56935">
    <property type="entry name" value="Porins"/>
    <property type="match status" value="1"/>
</dbReference>
<dbReference type="AlphaFoldDB" id="A0A8I1SW25"/>
<protein>
    <submittedName>
        <fullName evidence="14">TonB-dependent receptor</fullName>
    </submittedName>
</protein>
<dbReference type="PANTHER" id="PTHR30069">
    <property type="entry name" value="TONB-DEPENDENT OUTER MEMBRANE RECEPTOR"/>
    <property type="match status" value="1"/>
</dbReference>
<dbReference type="Proteomes" id="UP000664800">
    <property type="component" value="Unassembled WGS sequence"/>
</dbReference>
<dbReference type="GO" id="GO:0015344">
    <property type="term" value="F:siderophore uptake transmembrane transporter activity"/>
    <property type="evidence" value="ECO:0007669"/>
    <property type="project" value="TreeGrafter"/>
</dbReference>
<evidence type="ECO:0000313" key="14">
    <source>
        <dbReference type="EMBL" id="MBN8743169.1"/>
    </source>
</evidence>
<dbReference type="Gene3D" id="2.40.170.20">
    <property type="entry name" value="TonB-dependent receptor, beta-barrel domain"/>
    <property type="match status" value="1"/>
</dbReference>
<keyword evidence="8 14" id="KW-0675">Receptor</keyword>
<dbReference type="InterPro" id="IPR000531">
    <property type="entry name" value="Beta-barrel_TonB"/>
</dbReference>
<name>A0A8I1SW25_THIA3</name>
<keyword evidence="5" id="KW-0812">Transmembrane</keyword>
<evidence type="ECO:0000256" key="2">
    <source>
        <dbReference type="ARBA" id="ARBA00009810"/>
    </source>
</evidence>
<feature type="signal peptide" evidence="11">
    <location>
        <begin position="1"/>
        <end position="36"/>
    </location>
</feature>
<proteinExistence type="inferred from homology"/>
<feature type="domain" description="TonB-dependent receptor-like beta-barrel" evidence="12">
    <location>
        <begin position="250"/>
        <end position="724"/>
    </location>
</feature>
<keyword evidence="9" id="KW-0998">Cell outer membrane</keyword>
<reference evidence="14" key="1">
    <citation type="submission" date="2021-02" db="EMBL/GenBank/DDBJ databases">
        <title>Thiocyanate and organic carbon inputs drive convergent selection for specific autotrophic Afipia and Thiobacillus strains within complex microbiomes.</title>
        <authorList>
            <person name="Huddy R.J."/>
            <person name="Sachdeva R."/>
            <person name="Kadzinga F."/>
            <person name="Kantor R.S."/>
            <person name="Harrison S.T.L."/>
            <person name="Banfield J.F."/>
        </authorList>
    </citation>
    <scope>NUCLEOTIDE SEQUENCE</scope>
    <source>
        <strain evidence="14">SCN18_13_7_16_R3_B_64_19</strain>
    </source>
</reference>
<keyword evidence="11" id="KW-0732">Signal</keyword>
<evidence type="ECO:0000256" key="10">
    <source>
        <dbReference type="RuleBase" id="RU003357"/>
    </source>
</evidence>
<feature type="chain" id="PRO_5034339359" evidence="11">
    <location>
        <begin position="37"/>
        <end position="770"/>
    </location>
</feature>
<evidence type="ECO:0000256" key="5">
    <source>
        <dbReference type="ARBA" id="ARBA00022692"/>
    </source>
</evidence>
<evidence type="ECO:0000256" key="11">
    <source>
        <dbReference type="SAM" id="SignalP"/>
    </source>
</evidence>
<dbReference type="Pfam" id="PF00593">
    <property type="entry name" value="TonB_dep_Rec_b-barrel"/>
    <property type="match status" value="1"/>
</dbReference>
<keyword evidence="6 10" id="KW-0798">TonB box</keyword>